<gene>
    <name evidence="12" type="primary">dnaN_2</name>
    <name evidence="12" type="ORF">GCM10023220_66830</name>
</gene>
<dbReference type="Proteomes" id="UP001501265">
    <property type="component" value="Unassembled WGS sequence"/>
</dbReference>
<feature type="domain" description="DNA polymerase III beta sliding clamp C-terminal" evidence="11">
    <location>
        <begin position="259"/>
        <end position="362"/>
    </location>
</feature>
<comment type="subcellular location">
    <subcellularLocation>
        <location evidence="1">Cytoplasm</location>
    </subcellularLocation>
</comment>
<evidence type="ECO:0000256" key="8">
    <source>
        <dbReference type="ARBA" id="ARBA00023125"/>
    </source>
</evidence>
<dbReference type="SUPFAM" id="SSF55979">
    <property type="entry name" value="DNA clamp"/>
    <property type="match status" value="3"/>
</dbReference>
<dbReference type="PANTHER" id="PTHR30478:SF0">
    <property type="entry name" value="BETA SLIDING CLAMP"/>
    <property type="match status" value="1"/>
</dbReference>
<keyword evidence="13" id="KW-1185">Reference proteome</keyword>
<evidence type="ECO:0000256" key="1">
    <source>
        <dbReference type="ARBA" id="ARBA00004496"/>
    </source>
</evidence>
<dbReference type="Pfam" id="PF02767">
    <property type="entry name" value="DNA_pol3_beta_2"/>
    <property type="match status" value="1"/>
</dbReference>
<evidence type="ECO:0000256" key="6">
    <source>
        <dbReference type="ARBA" id="ARBA00022705"/>
    </source>
</evidence>
<dbReference type="InterPro" id="IPR022634">
    <property type="entry name" value="DNA_polIII_beta_N"/>
</dbReference>
<proteinExistence type="inferred from homology"/>
<feature type="domain" description="DNA polymerase III beta sliding clamp central" evidence="10">
    <location>
        <begin position="139"/>
        <end position="245"/>
    </location>
</feature>
<keyword evidence="8" id="KW-0238">DNA-binding</keyword>
<dbReference type="InterPro" id="IPR046938">
    <property type="entry name" value="DNA_clamp_sf"/>
</dbReference>
<accession>A0ABP9D248</accession>
<feature type="domain" description="DNA polymerase III beta sliding clamp N-terminal" evidence="9">
    <location>
        <begin position="1"/>
        <end position="118"/>
    </location>
</feature>
<keyword evidence="6" id="KW-0235">DNA replication</keyword>
<name>A0ABP9D248_9ACTN</name>
<evidence type="ECO:0000256" key="3">
    <source>
        <dbReference type="ARBA" id="ARBA00022490"/>
    </source>
</evidence>
<dbReference type="RefSeq" id="WP_345624434.1">
    <property type="nucleotide sequence ID" value="NZ_BAABIG010000089.1"/>
</dbReference>
<keyword evidence="4" id="KW-0808">Transferase</keyword>
<keyword evidence="7" id="KW-0239">DNA-directed DNA polymerase</keyword>
<evidence type="ECO:0000256" key="5">
    <source>
        <dbReference type="ARBA" id="ARBA00022695"/>
    </source>
</evidence>
<protein>
    <submittedName>
        <fullName evidence="12">DNA polymerase III subunit beta</fullName>
    </submittedName>
</protein>
<evidence type="ECO:0000259" key="9">
    <source>
        <dbReference type="Pfam" id="PF00712"/>
    </source>
</evidence>
<dbReference type="Gene3D" id="3.10.150.10">
    <property type="entry name" value="DNA Polymerase III, subunit A, domain 2"/>
    <property type="match status" value="3"/>
</dbReference>
<evidence type="ECO:0000256" key="2">
    <source>
        <dbReference type="ARBA" id="ARBA00010752"/>
    </source>
</evidence>
<dbReference type="PANTHER" id="PTHR30478">
    <property type="entry name" value="DNA POLYMERASE III SUBUNIT BETA"/>
    <property type="match status" value="1"/>
</dbReference>
<evidence type="ECO:0000259" key="11">
    <source>
        <dbReference type="Pfam" id="PF02768"/>
    </source>
</evidence>
<dbReference type="InterPro" id="IPR022637">
    <property type="entry name" value="DNA_polIII_beta_cen"/>
</dbReference>
<keyword evidence="5" id="KW-0548">Nucleotidyltransferase</keyword>
<evidence type="ECO:0000256" key="7">
    <source>
        <dbReference type="ARBA" id="ARBA00022932"/>
    </source>
</evidence>
<organism evidence="12 13">
    <name type="scientific">Streptomyces ziwulingensis</name>
    <dbReference type="NCBI Taxonomy" id="1045501"/>
    <lineage>
        <taxon>Bacteria</taxon>
        <taxon>Bacillati</taxon>
        <taxon>Actinomycetota</taxon>
        <taxon>Actinomycetes</taxon>
        <taxon>Kitasatosporales</taxon>
        <taxon>Streptomycetaceae</taxon>
        <taxon>Streptomyces</taxon>
    </lineage>
</organism>
<evidence type="ECO:0000256" key="4">
    <source>
        <dbReference type="ARBA" id="ARBA00022679"/>
    </source>
</evidence>
<comment type="caution">
    <text evidence="12">The sequence shown here is derived from an EMBL/GenBank/DDBJ whole genome shotgun (WGS) entry which is preliminary data.</text>
</comment>
<reference evidence="13" key="1">
    <citation type="journal article" date="2019" name="Int. J. Syst. Evol. Microbiol.">
        <title>The Global Catalogue of Microorganisms (GCM) 10K type strain sequencing project: providing services to taxonomists for standard genome sequencing and annotation.</title>
        <authorList>
            <consortium name="The Broad Institute Genomics Platform"/>
            <consortium name="The Broad Institute Genome Sequencing Center for Infectious Disease"/>
            <person name="Wu L."/>
            <person name="Ma J."/>
        </authorList>
    </citation>
    <scope>NUCLEOTIDE SEQUENCE [LARGE SCALE GENOMIC DNA]</scope>
    <source>
        <strain evidence="13">JCM 18081</strain>
    </source>
</reference>
<evidence type="ECO:0000259" key="10">
    <source>
        <dbReference type="Pfam" id="PF02767"/>
    </source>
</evidence>
<dbReference type="Pfam" id="PF00712">
    <property type="entry name" value="DNA_pol3_beta"/>
    <property type="match status" value="1"/>
</dbReference>
<dbReference type="SMART" id="SM00480">
    <property type="entry name" value="POL3Bc"/>
    <property type="match status" value="1"/>
</dbReference>
<evidence type="ECO:0000313" key="13">
    <source>
        <dbReference type="Proteomes" id="UP001501265"/>
    </source>
</evidence>
<dbReference type="Pfam" id="PF02768">
    <property type="entry name" value="DNA_pol3_beta_3"/>
    <property type="match status" value="1"/>
</dbReference>
<dbReference type="InterPro" id="IPR022635">
    <property type="entry name" value="DNA_polIII_beta_C"/>
</dbReference>
<sequence>MKIRIDQKQLAGAARSAHRRLPNNPLQPVLGGLLLETGGDSVTLSGFDYETSTRATLPADVLETGKVLVSGRLLADVTAAMPAGPIDVVADDRELTLTAPGTTFTLPTMSRRDYPELPTAPEASGTVDGDLLAPAVVHAAQASMPDKEAAGNLEGFRGVHVAADGDHLTVSASDRYRIVRHRLPWTPDGDSAGELLVPAAHLAATCKQLAGSPVRISFTGAASVAALAGDTLTVTSRTVATPFPDIASFFPDPAQAAGWMRCDGTELLEAVKRAALVNDKEEQAITLTFGHGQVTVAGGVEGSTGASRVEAETTDLDGFTAGYRPGFLGSLLAPISGAVQVWFTTPSKPVLIQPVDDNGAATDHYRAVCMPVRLK</sequence>
<evidence type="ECO:0000313" key="12">
    <source>
        <dbReference type="EMBL" id="GAA4823817.1"/>
    </source>
</evidence>
<dbReference type="InterPro" id="IPR001001">
    <property type="entry name" value="DNA_polIII_beta"/>
</dbReference>
<keyword evidence="3" id="KW-0963">Cytoplasm</keyword>
<comment type="similarity">
    <text evidence="2">Belongs to the beta sliding clamp family.</text>
</comment>
<dbReference type="EMBL" id="BAABIG010000089">
    <property type="protein sequence ID" value="GAA4823817.1"/>
    <property type="molecule type" value="Genomic_DNA"/>
</dbReference>